<dbReference type="PROSITE" id="PS00410">
    <property type="entry name" value="G_DYNAMIN_1"/>
    <property type="match status" value="1"/>
</dbReference>
<evidence type="ECO:0000259" key="16">
    <source>
        <dbReference type="PROSITE" id="PS51718"/>
    </source>
</evidence>
<dbReference type="InterPro" id="IPR022812">
    <property type="entry name" value="Dynamin"/>
</dbReference>
<comment type="subcellular location">
    <subcellularLocation>
        <location evidence="1">Cytoplasm</location>
    </subcellularLocation>
</comment>
<dbReference type="PROSITE" id="PS50003">
    <property type="entry name" value="PH_DOMAIN"/>
    <property type="match status" value="1"/>
</dbReference>
<dbReference type="CDD" id="cd01256">
    <property type="entry name" value="PH_dynamin"/>
    <property type="match status" value="1"/>
</dbReference>
<dbReference type="PROSITE" id="PS51388">
    <property type="entry name" value="GED"/>
    <property type="match status" value="1"/>
</dbReference>
<feature type="region of interest" description="Disordered" evidence="13">
    <location>
        <begin position="829"/>
        <end position="927"/>
    </location>
</feature>
<dbReference type="EMBL" id="CAJRST010003335">
    <property type="protein sequence ID" value="CAG5867514.1"/>
    <property type="molecule type" value="Genomic_DNA"/>
</dbReference>
<dbReference type="SMART" id="SM00302">
    <property type="entry name" value="GED"/>
    <property type="match status" value="1"/>
</dbReference>
<reference evidence="17" key="1">
    <citation type="submission" date="2021-05" db="EMBL/GenBank/DDBJ databases">
        <authorList>
            <person name="Tigano A."/>
        </authorList>
    </citation>
    <scope>NUCLEOTIDE SEQUENCE</scope>
</reference>
<organism evidence="17 18">
    <name type="scientific">Menidia menidia</name>
    <name type="common">Atlantic silverside</name>
    <dbReference type="NCBI Taxonomy" id="238744"/>
    <lineage>
        <taxon>Eukaryota</taxon>
        <taxon>Metazoa</taxon>
        <taxon>Chordata</taxon>
        <taxon>Craniata</taxon>
        <taxon>Vertebrata</taxon>
        <taxon>Euteleostomi</taxon>
        <taxon>Actinopterygii</taxon>
        <taxon>Neopterygii</taxon>
        <taxon>Teleostei</taxon>
        <taxon>Neoteleostei</taxon>
        <taxon>Acanthomorphata</taxon>
        <taxon>Ovalentaria</taxon>
        <taxon>Atherinomorphae</taxon>
        <taxon>Atheriniformes</taxon>
        <taxon>Atherinopsidae</taxon>
        <taxon>Menidiinae</taxon>
        <taxon>Menidia</taxon>
    </lineage>
</organism>
<evidence type="ECO:0000256" key="8">
    <source>
        <dbReference type="ARBA" id="ARBA00022801"/>
    </source>
</evidence>
<dbReference type="GO" id="GO:0098793">
    <property type="term" value="C:presynapse"/>
    <property type="evidence" value="ECO:0007669"/>
    <property type="project" value="GOC"/>
</dbReference>
<protein>
    <recommendedName>
        <fullName evidence="3">Interferon-induced GTP-binding protein Mx</fullName>
        <ecNumber evidence="2">3.6.5.5</ecNumber>
    </recommendedName>
    <alternativeName>
        <fullName evidence="11">Interferon-inducible Mx protein</fullName>
    </alternativeName>
</protein>
<evidence type="ECO:0000256" key="10">
    <source>
        <dbReference type="ARBA" id="ARBA00023175"/>
    </source>
</evidence>
<keyword evidence="9 12" id="KW-0342">GTP-binding</keyword>
<comment type="caution">
    <text evidence="17">The sequence shown here is derived from an EMBL/GenBank/DDBJ whole genome shotgun (WGS) entry which is preliminary data.</text>
</comment>
<dbReference type="Gene3D" id="1.20.120.1240">
    <property type="entry name" value="Dynamin, middle domain"/>
    <property type="match status" value="2"/>
</dbReference>
<comment type="similarity">
    <text evidence="12">Belongs to the TRAFAC class dynamin-like GTPase superfamily. Dynamin/Fzo/YdjA family.</text>
</comment>
<feature type="domain" description="GED" evidence="15">
    <location>
        <begin position="736"/>
        <end position="827"/>
    </location>
</feature>
<keyword evidence="6" id="KW-0493">Microtubule</keyword>
<feature type="domain" description="Dynamin-type G" evidence="16">
    <location>
        <begin position="28"/>
        <end position="294"/>
    </location>
</feature>
<dbReference type="FunFam" id="1.20.120.1240:FF:000012">
    <property type="entry name" value="dynamin-3 isoform X1"/>
    <property type="match status" value="1"/>
</dbReference>
<dbReference type="SUPFAM" id="SSF52540">
    <property type="entry name" value="P-loop containing nucleoside triphosphate hydrolases"/>
    <property type="match status" value="1"/>
</dbReference>
<sequence>MGNRGMEDLIPLVNRMQDAFSAIGQNANLDLPQIAVVGGQSAGKSSVLENFVGKDFLPRGSGIVTRRPLVLQLMNSPTEHAEFLHCKGKKFTDFDEVRQEIEAETDRITGANKGISSVPINLRVYSPHVLNLTLVDLPGMTKVPVGDQPADIESQIREMLMQFVTKENCLMLAVSPANSDLANSDALKIAKEVDPQGMRTIGVITKLDLMDEGTDAKDILENKLLPLRRGYVGVVNRSQKDIDGKKDINAAMAAERKFFLSHPAYRHLADRMGTPYLQKILNQQLTNHIRDTLPALRAKLQSQLLSIEKEVEEYKNFRPDDPSRKTKALLQMVQQFSVDFEKCIEGSGDQIDTAELSGGARINRIFHERFPFELVKMEFDEKELRKEISYAIKNIHGIRTGLFTPDMAFETIVKRQIGKIKEPCTKCVDMVISELVNTVRQCTKKPLLLRGALEWEGGLQFTCLPLSACCAALDGTGLFTPDLAFEAIVKKQIQKLKEPTLKCIDMVVSELTFTIQKCSHKLAQYPMLREEMERIVTQHIRDRENRTKGQVLLLIDIELSYMNTNHEDFIGFANAQQRINQMNKKKAAGNQDEIMVIRKGWLTINNIGIMKGGAKEYWFVLTAESLSWYKDDEEKEKKYMLQVDNLKLRDVEKGFMSSKHIFALFNTEQRNVYKDYRQLELACESQEDIDAWKASFLRAGVYPERVTEKEGKSDGGDENGSDNFMHSMDPQLERQVETIRNLVDSYMAIVNKTVRDLMPKTIMHLMINNTKEFINAELLAQLYSCGDQNCLMEESQEQAQHRDEMLRMYHALREALSIIGDISTTTVTTAMPPPVDDSWLQVQRSGSGGRSPATSPTPNRRAPPGPPGRPVSRGPPPGPPPAGGPPVPSRPGASPDPHGGPPPNVPSRPNRAPPSVPSRRPPPSPTH</sequence>
<evidence type="ECO:0000256" key="2">
    <source>
        <dbReference type="ARBA" id="ARBA00011980"/>
    </source>
</evidence>
<accession>A0A8S4AHR3</accession>
<evidence type="ECO:0000256" key="5">
    <source>
        <dbReference type="ARBA" id="ARBA00022583"/>
    </source>
</evidence>
<keyword evidence="18" id="KW-1185">Reference proteome</keyword>
<evidence type="ECO:0000256" key="12">
    <source>
        <dbReference type="RuleBase" id="RU003932"/>
    </source>
</evidence>
<dbReference type="GO" id="GO:0003924">
    <property type="term" value="F:GTPase activity"/>
    <property type="evidence" value="ECO:0007669"/>
    <property type="project" value="InterPro"/>
</dbReference>
<evidence type="ECO:0000256" key="1">
    <source>
        <dbReference type="ARBA" id="ARBA00004496"/>
    </source>
</evidence>
<proteinExistence type="inferred from homology"/>
<evidence type="ECO:0000256" key="4">
    <source>
        <dbReference type="ARBA" id="ARBA00022490"/>
    </source>
</evidence>
<dbReference type="PROSITE" id="PS51718">
    <property type="entry name" value="G_DYNAMIN_2"/>
    <property type="match status" value="1"/>
</dbReference>
<evidence type="ECO:0000256" key="3">
    <source>
        <dbReference type="ARBA" id="ARBA00015210"/>
    </source>
</evidence>
<keyword evidence="7 12" id="KW-0547">Nucleotide-binding</keyword>
<keyword evidence="10" id="KW-0505">Motor protein</keyword>
<dbReference type="GO" id="GO:0016185">
    <property type="term" value="P:synaptic vesicle budding from presynaptic endocytic zone membrane"/>
    <property type="evidence" value="ECO:0007669"/>
    <property type="project" value="TreeGrafter"/>
</dbReference>
<dbReference type="EC" id="3.6.5.5" evidence="2"/>
<evidence type="ECO:0000256" key="13">
    <source>
        <dbReference type="SAM" id="MobiDB-lite"/>
    </source>
</evidence>
<dbReference type="InterPro" id="IPR001401">
    <property type="entry name" value="Dynamin_GTPase"/>
</dbReference>
<evidence type="ECO:0000256" key="9">
    <source>
        <dbReference type="ARBA" id="ARBA00023134"/>
    </source>
</evidence>
<dbReference type="Gene3D" id="2.30.29.30">
    <property type="entry name" value="Pleckstrin-homology domain (PH domain)/Phosphotyrosine-binding domain (PTB)"/>
    <property type="match status" value="1"/>
</dbReference>
<dbReference type="Pfam" id="PF02212">
    <property type="entry name" value="GED"/>
    <property type="match status" value="1"/>
</dbReference>
<dbReference type="InterPro" id="IPR045063">
    <property type="entry name" value="Dynamin_N"/>
</dbReference>
<dbReference type="PANTHER" id="PTHR11566">
    <property type="entry name" value="DYNAMIN"/>
    <property type="match status" value="1"/>
</dbReference>
<dbReference type="InterPro" id="IPR011993">
    <property type="entry name" value="PH-like_dom_sf"/>
</dbReference>
<dbReference type="InterPro" id="IPR003130">
    <property type="entry name" value="GED"/>
</dbReference>
<dbReference type="GO" id="GO:0005874">
    <property type="term" value="C:microtubule"/>
    <property type="evidence" value="ECO:0007669"/>
    <property type="project" value="UniProtKB-KW"/>
</dbReference>
<dbReference type="InterPro" id="IPR019762">
    <property type="entry name" value="Dynamin_GTPase_CS"/>
</dbReference>
<feature type="compositionally biased region" description="Pro residues" evidence="13">
    <location>
        <begin position="898"/>
        <end position="927"/>
    </location>
</feature>
<dbReference type="Proteomes" id="UP000677803">
    <property type="component" value="Unassembled WGS sequence"/>
</dbReference>
<dbReference type="InterPro" id="IPR001849">
    <property type="entry name" value="PH_domain"/>
</dbReference>
<dbReference type="SMART" id="SM00053">
    <property type="entry name" value="DYNc"/>
    <property type="match status" value="1"/>
</dbReference>
<dbReference type="InterPro" id="IPR030381">
    <property type="entry name" value="G_DYNAMIN_dom"/>
</dbReference>
<dbReference type="Pfam" id="PF00350">
    <property type="entry name" value="Dynamin_N"/>
    <property type="match status" value="1"/>
</dbReference>
<dbReference type="GO" id="GO:0005886">
    <property type="term" value="C:plasma membrane"/>
    <property type="evidence" value="ECO:0007669"/>
    <property type="project" value="TreeGrafter"/>
</dbReference>
<dbReference type="FunFam" id="2.30.29.30:FF:000010">
    <property type="entry name" value="dynamin-1 isoform X2"/>
    <property type="match status" value="1"/>
</dbReference>
<evidence type="ECO:0000256" key="6">
    <source>
        <dbReference type="ARBA" id="ARBA00022701"/>
    </source>
</evidence>
<evidence type="ECO:0000313" key="18">
    <source>
        <dbReference type="Proteomes" id="UP000677803"/>
    </source>
</evidence>
<evidence type="ECO:0000313" key="17">
    <source>
        <dbReference type="EMBL" id="CAG5867514.1"/>
    </source>
</evidence>
<dbReference type="FunFam" id="3.40.50.300:FF:000045">
    <property type="entry name" value="dynamin-1 isoform X2"/>
    <property type="match status" value="1"/>
</dbReference>
<dbReference type="Pfam" id="PF00169">
    <property type="entry name" value="PH"/>
    <property type="match status" value="1"/>
</dbReference>
<dbReference type="FunFam" id="1.20.120.1240:FF:000028">
    <property type="entry name" value="Dynamin 1"/>
    <property type="match status" value="1"/>
</dbReference>
<keyword evidence="4" id="KW-0963">Cytoplasm</keyword>
<dbReference type="PANTHER" id="PTHR11566:SF32">
    <property type="entry name" value="DYNAMIN-1"/>
    <property type="match status" value="1"/>
</dbReference>
<dbReference type="InterPro" id="IPR027417">
    <property type="entry name" value="P-loop_NTPase"/>
</dbReference>
<feature type="compositionally biased region" description="Pro residues" evidence="13">
    <location>
        <begin position="861"/>
        <end position="889"/>
    </location>
</feature>
<dbReference type="GO" id="GO:0005525">
    <property type="term" value="F:GTP binding"/>
    <property type="evidence" value="ECO:0007669"/>
    <property type="project" value="UniProtKB-KW"/>
</dbReference>
<name>A0A8S4AHR3_9TELE</name>
<dbReference type="InterPro" id="IPR000375">
    <property type="entry name" value="Dynamin_stalk"/>
</dbReference>
<keyword evidence="8" id="KW-0378">Hydrolase</keyword>
<feature type="region of interest" description="Disordered" evidence="13">
    <location>
        <begin position="707"/>
        <end position="726"/>
    </location>
</feature>
<gene>
    <name evidence="17" type="ORF">MMEN_LOCUS4302</name>
</gene>
<dbReference type="SMART" id="SM00233">
    <property type="entry name" value="PH"/>
    <property type="match status" value="1"/>
</dbReference>
<dbReference type="CDD" id="cd08771">
    <property type="entry name" value="DLP_1"/>
    <property type="match status" value="1"/>
</dbReference>
<evidence type="ECO:0000256" key="7">
    <source>
        <dbReference type="ARBA" id="ARBA00022741"/>
    </source>
</evidence>
<evidence type="ECO:0000256" key="11">
    <source>
        <dbReference type="ARBA" id="ARBA00031810"/>
    </source>
</evidence>
<dbReference type="GO" id="GO:0031623">
    <property type="term" value="P:receptor internalization"/>
    <property type="evidence" value="ECO:0007669"/>
    <property type="project" value="TreeGrafter"/>
</dbReference>
<feature type="domain" description="PH" evidence="14">
    <location>
        <begin position="595"/>
        <end position="701"/>
    </location>
</feature>
<keyword evidence="5" id="KW-0254">Endocytosis</keyword>
<dbReference type="SUPFAM" id="SSF50729">
    <property type="entry name" value="PH domain-like"/>
    <property type="match status" value="1"/>
</dbReference>
<evidence type="ECO:0000259" key="15">
    <source>
        <dbReference type="PROSITE" id="PS51388"/>
    </source>
</evidence>
<dbReference type="GO" id="GO:0008017">
    <property type="term" value="F:microtubule binding"/>
    <property type="evidence" value="ECO:0007669"/>
    <property type="project" value="TreeGrafter"/>
</dbReference>
<dbReference type="AlphaFoldDB" id="A0A8S4AHR3"/>
<dbReference type="InterPro" id="IPR020850">
    <property type="entry name" value="GED_dom"/>
</dbReference>
<dbReference type="Pfam" id="PF01031">
    <property type="entry name" value="Dynamin_M"/>
    <property type="match status" value="2"/>
</dbReference>
<dbReference type="GO" id="GO:0005737">
    <property type="term" value="C:cytoplasm"/>
    <property type="evidence" value="ECO:0007669"/>
    <property type="project" value="UniProtKB-SubCell"/>
</dbReference>
<dbReference type="OrthoDB" id="5061070at2759"/>
<evidence type="ECO:0000259" key="14">
    <source>
        <dbReference type="PROSITE" id="PS50003"/>
    </source>
</evidence>
<dbReference type="PRINTS" id="PR00195">
    <property type="entry name" value="DYNAMIN"/>
</dbReference>
<dbReference type="Gene3D" id="3.40.50.300">
    <property type="entry name" value="P-loop containing nucleotide triphosphate hydrolases"/>
    <property type="match status" value="1"/>
</dbReference>